<evidence type="ECO:0000313" key="2">
    <source>
        <dbReference type="EMBL" id="GHP13308.1"/>
    </source>
</evidence>
<reference evidence="2 3" key="1">
    <citation type="journal article" date="2021" name="Int. J. Syst. Evol. Microbiol.">
        <title>Lentilactobacillus fungorum sp. nov., isolated from spent mushroom substrates.</title>
        <authorList>
            <person name="Tohno M."/>
            <person name="Tanizawa Y."/>
            <person name="Kojima Y."/>
            <person name="Sakamoto M."/>
            <person name="Ohkuma M."/>
            <person name="Kobayashi H."/>
        </authorList>
    </citation>
    <scope>NUCLEOTIDE SEQUENCE [LARGE SCALE GENOMIC DNA]</scope>
    <source>
        <strain evidence="2 3">YK48G</strain>
    </source>
</reference>
<dbReference type="InterPro" id="IPR016181">
    <property type="entry name" value="Acyl_CoA_acyltransferase"/>
</dbReference>
<dbReference type="PANTHER" id="PTHR43233:SF1">
    <property type="entry name" value="FAMILY N-ACETYLTRANSFERASE, PUTATIVE (AFU_ORTHOLOGUE AFUA_6G03350)-RELATED"/>
    <property type="match status" value="1"/>
</dbReference>
<dbReference type="RefSeq" id="WP_203629345.1">
    <property type="nucleotide sequence ID" value="NZ_BNJR01000007.1"/>
</dbReference>
<dbReference type="EMBL" id="BNJR01000007">
    <property type="protein sequence ID" value="GHP13308.1"/>
    <property type="molecule type" value="Genomic_DNA"/>
</dbReference>
<sequence length="130" mass="14957">MINYSATKIISGNQLAVLLKMVGRRPIQDNRRLQRMIANANLLYTAWDDDQLVGLVRGITDKAYCCYISDVVVRPDYQKQKIRQHLIERTHQYLGRGVSLVMAANGLTANDRQRLGFEKIDSGFELKRQF</sequence>
<evidence type="ECO:0000259" key="1">
    <source>
        <dbReference type="PROSITE" id="PS51186"/>
    </source>
</evidence>
<dbReference type="InterPro" id="IPR000182">
    <property type="entry name" value="GNAT_dom"/>
</dbReference>
<dbReference type="CDD" id="cd04301">
    <property type="entry name" value="NAT_SF"/>
    <property type="match status" value="1"/>
</dbReference>
<dbReference type="Gene3D" id="3.40.630.30">
    <property type="match status" value="1"/>
</dbReference>
<feature type="domain" description="N-acetyltransferase" evidence="1">
    <location>
        <begin position="5"/>
        <end position="130"/>
    </location>
</feature>
<evidence type="ECO:0000313" key="3">
    <source>
        <dbReference type="Proteomes" id="UP000604765"/>
    </source>
</evidence>
<dbReference type="Pfam" id="PF13673">
    <property type="entry name" value="Acetyltransf_10"/>
    <property type="match status" value="1"/>
</dbReference>
<protein>
    <submittedName>
        <fullName evidence="2">N-acetyltransferase</fullName>
    </submittedName>
</protein>
<gene>
    <name evidence="2" type="ORF">YK48G_07330</name>
</gene>
<accession>A0ABQ3VWN2</accession>
<organism evidence="2 3">
    <name type="scientific">Lentilactobacillus fungorum</name>
    <dbReference type="NCBI Taxonomy" id="2201250"/>
    <lineage>
        <taxon>Bacteria</taxon>
        <taxon>Bacillati</taxon>
        <taxon>Bacillota</taxon>
        <taxon>Bacilli</taxon>
        <taxon>Lactobacillales</taxon>
        <taxon>Lactobacillaceae</taxon>
        <taxon>Lentilactobacillus</taxon>
    </lineage>
</organism>
<proteinExistence type="predicted"/>
<dbReference type="Proteomes" id="UP000604765">
    <property type="component" value="Unassembled WGS sequence"/>
</dbReference>
<dbReference type="SUPFAM" id="SSF55729">
    <property type="entry name" value="Acyl-CoA N-acyltransferases (Nat)"/>
    <property type="match status" value="1"/>
</dbReference>
<comment type="caution">
    <text evidence="2">The sequence shown here is derived from an EMBL/GenBank/DDBJ whole genome shotgun (WGS) entry which is preliminary data.</text>
</comment>
<keyword evidence="3" id="KW-1185">Reference proteome</keyword>
<dbReference type="PROSITE" id="PS51186">
    <property type="entry name" value="GNAT"/>
    <property type="match status" value="1"/>
</dbReference>
<name>A0ABQ3VWN2_9LACO</name>
<dbReference type="PANTHER" id="PTHR43233">
    <property type="entry name" value="FAMILY N-ACETYLTRANSFERASE, PUTATIVE (AFU_ORTHOLOGUE AFUA_6G03350)-RELATED"/>
    <property type="match status" value="1"/>
</dbReference>
<dbReference type="InterPro" id="IPR053144">
    <property type="entry name" value="Acetyltransferase_Butenolide"/>
</dbReference>